<dbReference type="InterPro" id="IPR038143">
    <property type="entry name" value="NigD-like_C_dom_sf"/>
</dbReference>
<dbReference type="PROSITE" id="PS51257">
    <property type="entry name" value="PROKAR_LIPOPROTEIN"/>
    <property type="match status" value="1"/>
</dbReference>
<reference evidence="3 4" key="1">
    <citation type="submission" date="2018-11" db="EMBL/GenBank/DDBJ databases">
        <title>Genomes From Bacteria Associated with the Canine Oral Cavity: a Test Case for Automated Genome-Based Taxonomic Assignment.</title>
        <authorList>
            <person name="Coil D.A."/>
            <person name="Jospin G."/>
            <person name="Darling A.E."/>
            <person name="Wallis C."/>
            <person name="Davis I.J."/>
            <person name="Harris S."/>
            <person name="Eisen J.A."/>
            <person name="Holcombe L.J."/>
            <person name="O'Flynn C."/>
        </authorList>
    </citation>
    <scope>NUCLEOTIDE SEQUENCE [LARGE SCALE GENOMIC DNA]</scope>
    <source>
        <strain evidence="3 4">OH1047_COT-310</strain>
    </source>
</reference>
<dbReference type="EMBL" id="RQYF01000003">
    <property type="protein sequence ID" value="RRD93084.1"/>
    <property type="molecule type" value="Genomic_DNA"/>
</dbReference>
<dbReference type="Pfam" id="PF17415">
    <property type="entry name" value="NigD_C"/>
    <property type="match status" value="1"/>
</dbReference>
<protein>
    <recommendedName>
        <fullName evidence="2">NigD-like C-terminal domain-containing protein</fullName>
    </recommendedName>
</protein>
<sequence length="227" mass="25175">MNKYSYVWLLSVLSCLLVACGNDDDYRYPSVKSEFLTGFSGADGTLQSVLTDAGTTYQIVENATKTTIPADSLVRMVGSYAETKGIDGTAGVKLYSWITAVSPLPVPPHRFKEGVKTDPANVQSIWSGLGYINIVLTVKMQKALHLFHFIEDKVHIDTETGRCDVFLRLYHDAKNDVQAFTKRAYLSVPLHHYAATKGVKQVTVHFTLNTTSGELKTYNLDYIPSNI</sequence>
<dbReference type="AlphaFoldDB" id="A0A3P2ACC5"/>
<evidence type="ECO:0000256" key="1">
    <source>
        <dbReference type="SAM" id="SignalP"/>
    </source>
</evidence>
<feature type="domain" description="NigD-like C-terminal" evidence="2">
    <location>
        <begin position="106"/>
        <end position="222"/>
    </location>
</feature>
<evidence type="ECO:0000259" key="2">
    <source>
        <dbReference type="Pfam" id="PF17415"/>
    </source>
</evidence>
<accession>A0A3P2ACC5</accession>
<keyword evidence="1" id="KW-0732">Signal</keyword>
<dbReference type="Gene3D" id="2.40.50.500">
    <property type="entry name" value="NigD-like N-terminal OB domain"/>
    <property type="match status" value="1"/>
</dbReference>
<comment type="caution">
    <text evidence="3">The sequence shown here is derived from an EMBL/GenBank/DDBJ whole genome shotgun (WGS) entry which is preliminary data.</text>
</comment>
<dbReference type="InterPro" id="IPR038179">
    <property type="entry name" value="NigD-like_N_sf"/>
</dbReference>
<dbReference type="RefSeq" id="WP_125238202.1">
    <property type="nucleotide sequence ID" value="NZ_CAMEHQ010000001.1"/>
</dbReference>
<evidence type="ECO:0000313" key="3">
    <source>
        <dbReference type="EMBL" id="RRD93084.1"/>
    </source>
</evidence>
<proteinExistence type="predicted"/>
<gene>
    <name evidence="3" type="ORF">EII33_01390</name>
</gene>
<evidence type="ECO:0000313" key="4">
    <source>
        <dbReference type="Proteomes" id="UP000279562"/>
    </source>
</evidence>
<name>A0A3P2ACC5_9BACE</name>
<dbReference type="InterPro" id="IPR035376">
    <property type="entry name" value="NigD_C"/>
</dbReference>
<feature type="signal peptide" evidence="1">
    <location>
        <begin position="1"/>
        <end position="19"/>
    </location>
</feature>
<organism evidence="3 4">
    <name type="scientific">Prevotella heparinolytica</name>
    <dbReference type="NCBI Taxonomy" id="28113"/>
    <lineage>
        <taxon>Bacteria</taxon>
        <taxon>Pseudomonadati</taxon>
        <taxon>Bacteroidota</taxon>
        <taxon>Bacteroidia</taxon>
        <taxon>Bacteroidales</taxon>
        <taxon>Bacteroidaceae</taxon>
        <taxon>Bacteroides</taxon>
    </lineage>
</organism>
<feature type="chain" id="PRO_5018201170" description="NigD-like C-terminal domain-containing protein" evidence="1">
    <location>
        <begin position="20"/>
        <end position="227"/>
    </location>
</feature>
<dbReference type="Gene3D" id="2.60.40.2370">
    <property type="entry name" value="NigD-like, C-terminal beta sandwich domain"/>
    <property type="match status" value="1"/>
</dbReference>
<dbReference type="Proteomes" id="UP000279562">
    <property type="component" value="Unassembled WGS sequence"/>
</dbReference>
<keyword evidence="4" id="KW-1185">Reference proteome</keyword>